<evidence type="ECO:0000256" key="7">
    <source>
        <dbReference type="SAM" id="Phobius"/>
    </source>
</evidence>
<name>A0A347WFT4_9PROT</name>
<feature type="transmembrane region" description="Helical" evidence="7">
    <location>
        <begin position="273"/>
        <end position="294"/>
    </location>
</feature>
<dbReference type="Pfam" id="PF07670">
    <property type="entry name" value="Gate"/>
    <property type="match status" value="1"/>
</dbReference>
<feature type="transmembrane region" description="Helical" evidence="7">
    <location>
        <begin position="216"/>
        <end position="235"/>
    </location>
</feature>
<evidence type="ECO:0000259" key="10">
    <source>
        <dbReference type="Pfam" id="PF07670"/>
    </source>
</evidence>
<sequence length="427" mass="44469">MVRKFQFPVLLAESSLMHVRGFIGIIFLMCIGLVFSTDRKQISLRIIGACLLLQAGIGVLVLRLPAGQAVLRAISDIVTQILSYGGEGARFLFGALVGPKMHEIFPDGSYIFAFQVLPSLVYVSALISILYHFGIMQGVARLLGRGLQWLAGTSPVESFGAIITIFVGQSELPVALGPYLTSMSESELASTMCSGTASISGATLIGYFGLGIPASYLVAASFMAIPGGLMFAKILEPRASGAPVSSINAGQAAYHRAFFEALMEGAQKGAQTAVAVAAMLVACIGLIALVNGVLQGIGGHIGLSMLSLEYLMGLIFAPIAWMLGVPAGECDAVGSVLGLKVVLNEFVAYFHLGPDIQAGRLSKRAAAIASFALCGFANLSSLGLLVAAFGSQCSDRREEIARKSARAVLGGLLSNLMSAAIAGIIMP</sequence>
<evidence type="ECO:0000313" key="11">
    <source>
        <dbReference type="EMBL" id="AXY23727.1"/>
    </source>
</evidence>
<dbReference type="EMBL" id="CP023036">
    <property type="protein sequence ID" value="AXY23727.1"/>
    <property type="molecule type" value="Genomic_DNA"/>
</dbReference>
<gene>
    <name evidence="11" type="primary">nupX_2</name>
    <name evidence="11" type="ORF">CD178_02983</name>
</gene>
<dbReference type="GO" id="GO:0005886">
    <property type="term" value="C:plasma membrane"/>
    <property type="evidence" value="ECO:0007669"/>
    <property type="project" value="UniProtKB-SubCell"/>
</dbReference>
<keyword evidence="6 7" id="KW-0472">Membrane</keyword>
<evidence type="ECO:0000256" key="4">
    <source>
        <dbReference type="ARBA" id="ARBA00022692"/>
    </source>
</evidence>
<evidence type="ECO:0000256" key="1">
    <source>
        <dbReference type="ARBA" id="ARBA00004651"/>
    </source>
</evidence>
<feature type="transmembrane region" description="Helical" evidence="7">
    <location>
        <begin position="42"/>
        <end position="62"/>
    </location>
</feature>
<keyword evidence="4 7" id="KW-0812">Transmembrane</keyword>
<evidence type="ECO:0000256" key="6">
    <source>
        <dbReference type="ARBA" id="ARBA00023136"/>
    </source>
</evidence>
<accession>A0A347WFT4</accession>
<evidence type="ECO:0000256" key="5">
    <source>
        <dbReference type="ARBA" id="ARBA00022989"/>
    </source>
</evidence>
<feature type="transmembrane region" description="Helical" evidence="7">
    <location>
        <begin position="188"/>
        <end position="209"/>
    </location>
</feature>
<keyword evidence="5 7" id="KW-1133">Transmembrane helix</keyword>
<evidence type="ECO:0000256" key="3">
    <source>
        <dbReference type="ARBA" id="ARBA00022475"/>
    </source>
</evidence>
<dbReference type="PANTHER" id="PTHR10590:SF4">
    <property type="entry name" value="SOLUTE CARRIER FAMILY 28 MEMBER 3"/>
    <property type="match status" value="1"/>
</dbReference>
<keyword evidence="12" id="KW-1185">Reference proteome</keyword>
<comment type="subcellular location">
    <subcellularLocation>
        <location evidence="1">Cell membrane</location>
        <topology evidence="1">Multi-pass membrane protein</topology>
    </subcellularLocation>
</comment>
<comment type="similarity">
    <text evidence="2">Belongs to the concentrative nucleoside transporter (CNT) (TC 2.A.41) family.</text>
</comment>
<organism evidence="11 12">
    <name type="scientific">Komagataeibacter saccharivorans</name>
    <dbReference type="NCBI Taxonomy" id="265959"/>
    <lineage>
        <taxon>Bacteria</taxon>
        <taxon>Pseudomonadati</taxon>
        <taxon>Pseudomonadota</taxon>
        <taxon>Alphaproteobacteria</taxon>
        <taxon>Acetobacterales</taxon>
        <taxon>Acetobacteraceae</taxon>
        <taxon>Komagataeibacter</taxon>
    </lineage>
</organism>
<dbReference type="PANTHER" id="PTHR10590">
    <property type="entry name" value="SODIUM/NUCLEOSIDE COTRANSPORTER"/>
    <property type="match status" value="1"/>
</dbReference>
<dbReference type="AlphaFoldDB" id="A0A347WFT4"/>
<feature type="transmembrane region" description="Helical" evidence="7">
    <location>
        <begin position="301"/>
        <end position="323"/>
    </location>
</feature>
<dbReference type="Pfam" id="PF07662">
    <property type="entry name" value="Nucleos_tra2_C"/>
    <property type="match status" value="1"/>
</dbReference>
<dbReference type="InterPro" id="IPR011657">
    <property type="entry name" value="CNT_C_dom"/>
</dbReference>
<dbReference type="InterPro" id="IPR008276">
    <property type="entry name" value="C_nuclsd_transpt"/>
</dbReference>
<dbReference type="InterPro" id="IPR002668">
    <property type="entry name" value="CNT_N_dom"/>
</dbReference>
<feature type="domain" description="Concentrative nucleoside transporter N-terminal" evidence="8">
    <location>
        <begin position="23"/>
        <end position="96"/>
    </location>
</feature>
<feature type="domain" description="Concentrative nucleoside transporter C-terminal" evidence="9">
    <location>
        <begin position="216"/>
        <end position="423"/>
    </location>
</feature>
<evidence type="ECO:0000259" key="9">
    <source>
        <dbReference type="Pfam" id="PF07662"/>
    </source>
</evidence>
<dbReference type="GO" id="GO:0015293">
    <property type="term" value="F:symporter activity"/>
    <property type="evidence" value="ECO:0007669"/>
    <property type="project" value="TreeGrafter"/>
</dbReference>
<proteinExistence type="inferred from homology"/>
<feature type="domain" description="Nucleoside transporter/FeoB GTPase Gate" evidence="10">
    <location>
        <begin position="113"/>
        <end position="211"/>
    </location>
</feature>
<dbReference type="InterPro" id="IPR011642">
    <property type="entry name" value="Gate_dom"/>
</dbReference>
<evidence type="ECO:0000256" key="2">
    <source>
        <dbReference type="ARBA" id="ARBA00009033"/>
    </source>
</evidence>
<evidence type="ECO:0000259" key="8">
    <source>
        <dbReference type="Pfam" id="PF01773"/>
    </source>
</evidence>
<keyword evidence="3" id="KW-1003">Cell membrane</keyword>
<feature type="transmembrane region" description="Helical" evidence="7">
    <location>
        <begin position="365"/>
        <end position="387"/>
    </location>
</feature>
<feature type="transmembrane region" description="Helical" evidence="7">
    <location>
        <begin position="15"/>
        <end position="35"/>
    </location>
</feature>
<dbReference type="Proteomes" id="UP000264120">
    <property type="component" value="Chromosome"/>
</dbReference>
<reference evidence="11 12" key="1">
    <citation type="submission" date="2017-08" db="EMBL/GenBank/DDBJ databases">
        <title>Complete genome sequence of Gluconacetobacter saccharivorans CV1 isolated from Fermented Vinegar.</title>
        <authorList>
            <person name="Kim S.-Y."/>
        </authorList>
    </citation>
    <scope>NUCLEOTIDE SEQUENCE [LARGE SCALE GENOMIC DNA]</scope>
    <source>
        <strain evidence="11 12">CV1</strain>
    </source>
</reference>
<protein>
    <submittedName>
        <fullName evidence="11">Nucleoside permease NupX</fullName>
    </submittedName>
</protein>
<dbReference type="KEGG" id="ksc:CD178_02983"/>
<feature type="transmembrane region" description="Helical" evidence="7">
    <location>
        <begin position="407"/>
        <end position="426"/>
    </location>
</feature>
<evidence type="ECO:0000313" key="12">
    <source>
        <dbReference type="Proteomes" id="UP000264120"/>
    </source>
</evidence>
<feature type="transmembrane region" description="Helical" evidence="7">
    <location>
        <begin position="146"/>
        <end position="168"/>
    </location>
</feature>
<dbReference type="GO" id="GO:0005337">
    <property type="term" value="F:nucleoside transmembrane transporter activity"/>
    <property type="evidence" value="ECO:0007669"/>
    <property type="project" value="InterPro"/>
</dbReference>
<dbReference type="Pfam" id="PF01773">
    <property type="entry name" value="Nucleos_tra2_N"/>
    <property type="match status" value="1"/>
</dbReference>
<feature type="transmembrane region" description="Helical" evidence="7">
    <location>
        <begin position="110"/>
        <end position="134"/>
    </location>
</feature>